<keyword evidence="3" id="KW-0274">FAD</keyword>
<dbReference type="Pfam" id="PF00890">
    <property type="entry name" value="FAD_binding_2"/>
    <property type="match status" value="1"/>
</dbReference>
<dbReference type="PANTHER" id="PTHR43400">
    <property type="entry name" value="FUMARATE REDUCTASE"/>
    <property type="match status" value="1"/>
</dbReference>
<keyword evidence="5" id="KW-0472">Membrane</keyword>
<dbReference type="InterPro" id="IPR027477">
    <property type="entry name" value="Succ_DH/fumarate_Rdtase_cat_sf"/>
</dbReference>
<comment type="cofactor">
    <cofactor evidence="1">
        <name>FAD</name>
        <dbReference type="ChEBI" id="CHEBI:57692"/>
    </cofactor>
</comment>
<evidence type="ECO:0000256" key="5">
    <source>
        <dbReference type="SAM" id="Phobius"/>
    </source>
</evidence>
<dbReference type="InterPro" id="IPR050315">
    <property type="entry name" value="FAD-oxidoreductase_2"/>
</dbReference>
<evidence type="ECO:0000256" key="4">
    <source>
        <dbReference type="ARBA" id="ARBA00023002"/>
    </source>
</evidence>
<dbReference type="Gene3D" id="3.50.50.60">
    <property type="entry name" value="FAD/NAD(P)-binding domain"/>
    <property type="match status" value="2"/>
</dbReference>
<dbReference type="PANTHER" id="PTHR43400:SF10">
    <property type="entry name" value="3-OXOSTEROID 1-DEHYDROGENASE"/>
    <property type="match status" value="1"/>
</dbReference>
<dbReference type="SUPFAM" id="SSF51905">
    <property type="entry name" value="FAD/NAD(P)-binding domain"/>
    <property type="match status" value="1"/>
</dbReference>
<comment type="caution">
    <text evidence="7">The sequence shown here is derived from an EMBL/GenBank/DDBJ whole genome shotgun (WGS) entry which is preliminary data.</text>
</comment>
<name>A0ABQ6ABL5_9PROT</name>
<reference evidence="8" key="1">
    <citation type="journal article" date="2019" name="Int. J. Syst. Evol. Microbiol.">
        <title>The Global Catalogue of Microorganisms (GCM) 10K type strain sequencing project: providing services to taxonomists for standard genome sequencing and annotation.</title>
        <authorList>
            <consortium name="The Broad Institute Genomics Platform"/>
            <consortium name="The Broad Institute Genome Sequencing Center for Infectious Disease"/>
            <person name="Wu L."/>
            <person name="Ma J."/>
        </authorList>
    </citation>
    <scope>NUCLEOTIDE SEQUENCE [LARGE SCALE GENOMIC DNA]</scope>
    <source>
        <strain evidence="8">NBRC 112502</strain>
    </source>
</reference>
<feature type="domain" description="FAD-dependent oxidoreductase 2 FAD-binding" evidence="6">
    <location>
        <begin position="23"/>
        <end position="552"/>
    </location>
</feature>
<evidence type="ECO:0000256" key="1">
    <source>
        <dbReference type="ARBA" id="ARBA00001974"/>
    </source>
</evidence>
<gene>
    <name evidence="7" type="ORF">GCM10010909_21410</name>
</gene>
<evidence type="ECO:0000313" key="7">
    <source>
        <dbReference type="EMBL" id="GLR67460.1"/>
    </source>
</evidence>
<sequence length="570" mass="62453">MKNQCNEGPTGRHMMTEFNELFDFVVVGSGGGSMCASLIMREAGKSVLILEKTPLIGGTTARSGGVMWIPNNRFMKRDGIEDSLEKATTYLDNVVGDHNDTPGTSRERRHAYLTQGSEMVDFLVKQGIKLTRVNYWPDYYDERPGGSEQGRTVVAELFNANELGEWKQKLRPNFISMMSTLDEMLKLRFLKQSWEAKRIAVRFALRTVFAKLTGKHYVTAGAALQGRMFQAALRSNVEFRTESPVTELIVEDGAVKGIVTIKDGRPHRVGARLGVLVNAGGFAQNQAMRDKYQPGTSVKWTNTIEGDTGEMILEMMRHGAAIAQMEEMVGNQMSIAPGTEDNAVKEVVQGVTAAPHAILVDQTGQRYMNEAGSYMTYCQGMLERNRTVPAIPSWAIFDSQFIRKYMLAGTMPGANKPARWFTDGFLKKADMLEELADMVQIEPAALQATVERFNGFVAAGHDADFKRGDRAYDRWLGDPFHQPSASLGDIKEAPFYAMPVVPGDVGTYGGVVTDANARVLREDGSVIPGLYATGVSTASVMGRAYPGAGSSVGPSFVWGYVAGKHALTTS</sequence>
<dbReference type="SUPFAM" id="SSF56425">
    <property type="entry name" value="Succinate dehydrogenase/fumarate reductase flavoprotein, catalytic domain"/>
    <property type="match status" value="1"/>
</dbReference>
<keyword evidence="5" id="KW-0812">Transmembrane</keyword>
<dbReference type="InterPro" id="IPR003953">
    <property type="entry name" value="FAD-dep_OxRdtase_2_FAD-bd"/>
</dbReference>
<evidence type="ECO:0000256" key="3">
    <source>
        <dbReference type="ARBA" id="ARBA00022827"/>
    </source>
</evidence>
<protein>
    <submittedName>
        <fullName evidence="7">3-oxosteroid 1-dehydrogenase</fullName>
    </submittedName>
</protein>
<keyword evidence="4" id="KW-0560">Oxidoreductase</keyword>
<keyword evidence="5" id="KW-1133">Transmembrane helix</keyword>
<evidence type="ECO:0000259" key="6">
    <source>
        <dbReference type="Pfam" id="PF00890"/>
    </source>
</evidence>
<organism evidence="7 8">
    <name type="scientific">Acidocella aquatica</name>
    <dbReference type="NCBI Taxonomy" id="1922313"/>
    <lineage>
        <taxon>Bacteria</taxon>
        <taxon>Pseudomonadati</taxon>
        <taxon>Pseudomonadota</taxon>
        <taxon>Alphaproteobacteria</taxon>
        <taxon>Acetobacterales</taxon>
        <taxon>Acidocellaceae</taxon>
        <taxon>Acidocella</taxon>
    </lineage>
</organism>
<dbReference type="Proteomes" id="UP001156641">
    <property type="component" value="Unassembled WGS sequence"/>
</dbReference>
<keyword evidence="2" id="KW-0285">Flavoprotein</keyword>
<proteinExistence type="predicted"/>
<evidence type="ECO:0000313" key="8">
    <source>
        <dbReference type="Proteomes" id="UP001156641"/>
    </source>
</evidence>
<accession>A0ABQ6ABL5</accession>
<dbReference type="EMBL" id="BSOS01000066">
    <property type="protein sequence ID" value="GLR67460.1"/>
    <property type="molecule type" value="Genomic_DNA"/>
</dbReference>
<feature type="transmembrane region" description="Helical" evidence="5">
    <location>
        <begin position="21"/>
        <end position="40"/>
    </location>
</feature>
<evidence type="ECO:0000256" key="2">
    <source>
        <dbReference type="ARBA" id="ARBA00022630"/>
    </source>
</evidence>
<dbReference type="InterPro" id="IPR036188">
    <property type="entry name" value="FAD/NAD-bd_sf"/>
</dbReference>
<keyword evidence="8" id="KW-1185">Reference proteome</keyword>